<dbReference type="RefSeq" id="XP_002769605.1">
    <property type="nucleotide sequence ID" value="XM_002769559.1"/>
</dbReference>
<feature type="chain" id="PRO_5002954595" evidence="1">
    <location>
        <begin position="23"/>
        <end position="57"/>
    </location>
</feature>
<accession>C5LLV1</accession>
<dbReference type="InParanoid" id="C5LLV1"/>
<dbReference type="GeneID" id="9055391"/>
<gene>
    <name evidence="2" type="ORF">Pmar_PMAR006645</name>
</gene>
<protein>
    <submittedName>
        <fullName evidence="2">Uncharacterized protein</fullName>
    </submittedName>
</protein>
<sequence length="57" mass="5757">MTEQIAVLTVVLCAISLVGSKAKLIGSTMVYYEISDVANAILDGNGGVVLASETIGG</sequence>
<dbReference type="AlphaFoldDB" id="C5LLV1"/>
<dbReference type="EMBL" id="GG683299">
    <property type="protein sequence ID" value="EER02323.1"/>
    <property type="molecule type" value="Genomic_DNA"/>
</dbReference>
<evidence type="ECO:0000313" key="3">
    <source>
        <dbReference type="Proteomes" id="UP000007800"/>
    </source>
</evidence>
<evidence type="ECO:0000256" key="1">
    <source>
        <dbReference type="SAM" id="SignalP"/>
    </source>
</evidence>
<keyword evidence="3" id="KW-1185">Reference proteome</keyword>
<name>C5LLV1_PERM5</name>
<keyword evidence="1" id="KW-0732">Signal</keyword>
<dbReference type="Proteomes" id="UP000007800">
    <property type="component" value="Unassembled WGS sequence"/>
</dbReference>
<reference evidence="2 3" key="1">
    <citation type="submission" date="2008-07" db="EMBL/GenBank/DDBJ databases">
        <authorList>
            <person name="El-Sayed N."/>
            <person name="Caler E."/>
            <person name="Inman J."/>
            <person name="Amedeo P."/>
            <person name="Hass B."/>
            <person name="Wortman J."/>
        </authorList>
    </citation>
    <scope>NUCLEOTIDE SEQUENCE [LARGE SCALE GENOMIC DNA]</scope>
    <source>
        <strain evidence="3">ATCC 50983 / TXsc</strain>
    </source>
</reference>
<feature type="signal peptide" evidence="1">
    <location>
        <begin position="1"/>
        <end position="22"/>
    </location>
</feature>
<evidence type="ECO:0000313" key="2">
    <source>
        <dbReference type="EMBL" id="EER02323.1"/>
    </source>
</evidence>
<organism evidence="3">
    <name type="scientific">Perkinsus marinus (strain ATCC 50983 / TXsc)</name>
    <dbReference type="NCBI Taxonomy" id="423536"/>
    <lineage>
        <taxon>Eukaryota</taxon>
        <taxon>Sar</taxon>
        <taxon>Alveolata</taxon>
        <taxon>Perkinsozoa</taxon>
        <taxon>Perkinsea</taxon>
        <taxon>Perkinsida</taxon>
        <taxon>Perkinsidae</taxon>
        <taxon>Perkinsus</taxon>
    </lineage>
</organism>
<proteinExistence type="predicted"/>